<feature type="region of interest" description="Disordered" evidence="1">
    <location>
        <begin position="1"/>
        <end position="35"/>
    </location>
</feature>
<gene>
    <name evidence="2" type="ORF">V565_185600</name>
</gene>
<evidence type="ECO:0000313" key="3">
    <source>
        <dbReference type="Proteomes" id="UP000027456"/>
    </source>
</evidence>
<evidence type="ECO:0000313" key="2">
    <source>
        <dbReference type="EMBL" id="KEP46692.1"/>
    </source>
</evidence>
<dbReference type="HOGENOM" id="CLU_042950_0_0_1"/>
<feature type="compositionally biased region" description="Polar residues" evidence="1">
    <location>
        <begin position="442"/>
        <end position="462"/>
    </location>
</feature>
<dbReference type="AlphaFoldDB" id="A0A074S9J0"/>
<dbReference type="EMBL" id="AZST01000986">
    <property type="protein sequence ID" value="KEP46692.1"/>
    <property type="molecule type" value="Genomic_DNA"/>
</dbReference>
<organism evidence="2 3">
    <name type="scientific">Rhizoctonia solani 123E</name>
    <dbReference type="NCBI Taxonomy" id="1423351"/>
    <lineage>
        <taxon>Eukaryota</taxon>
        <taxon>Fungi</taxon>
        <taxon>Dikarya</taxon>
        <taxon>Basidiomycota</taxon>
        <taxon>Agaricomycotina</taxon>
        <taxon>Agaricomycetes</taxon>
        <taxon>Cantharellales</taxon>
        <taxon>Ceratobasidiaceae</taxon>
        <taxon>Rhizoctonia</taxon>
    </lineage>
</organism>
<dbReference type="Proteomes" id="UP000027456">
    <property type="component" value="Unassembled WGS sequence"/>
</dbReference>
<feature type="compositionally biased region" description="Polar residues" evidence="1">
    <location>
        <begin position="326"/>
        <end position="344"/>
    </location>
</feature>
<comment type="caution">
    <text evidence="2">The sequence shown here is derived from an EMBL/GenBank/DDBJ whole genome shotgun (WGS) entry which is preliminary data.</text>
</comment>
<accession>A0A074S9J0</accession>
<reference evidence="2 3" key="1">
    <citation type="submission" date="2013-12" db="EMBL/GenBank/DDBJ databases">
        <authorList>
            <person name="Cubeta M."/>
            <person name="Pakala S."/>
            <person name="Fedorova N."/>
            <person name="Thomas E."/>
            <person name="Dean R."/>
            <person name="Jabaji S."/>
            <person name="Neate S."/>
            <person name="Toda T."/>
            <person name="Tavantzis S."/>
            <person name="Vilgalys R."/>
            <person name="Bharathan N."/>
            <person name="Pakala S."/>
            <person name="Losada L.S."/>
            <person name="Zafar N."/>
            <person name="Nierman W."/>
        </authorList>
    </citation>
    <scope>NUCLEOTIDE SEQUENCE [LARGE SCALE GENOMIC DNA]</scope>
    <source>
        <strain evidence="2 3">123E</strain>
    </source>
</reference>
<name>A0A074S9J0_9AGAM</name>
<evidence type="ECO:0000256" key="1">
    <source>
        <dbReference type="SAM" id="MobiDB-lite"/>
    </source>
</evidence>
<protein>
    <submittedName>
        <fullName evidence="2">Uncharacterized protein</fullName>
    </submittedName>
</protein>
<dbReference type="OrthoDB" id="3143494at2759"/>
<sequence length="528" mass="58823">MAQPAAAEATPTGLPGGSRPVSRAPSRAGSVTSRAAADPDWMAHVGWDGKFHPLDDATYGQRPEAENLKRIVEKSLIVPAWMADIESPEWAVYNKRRLRSGALNLSLNMPLAGFTFKEDDEELSFDVQESLGLILQIPRHATALETYFLAIEPVEAERRHPMDTLGSLVWDLQSEERVLYRTERKLAIPCLPTQAGQARRENSGEVQPDACAFIYLPISEPPGIAQAALCTTADYRFAPHWVTEYKRDHDRLDSRRQVTEGLVSALYQRRAFGFPNHFVFGTAHYLRTTIEVVAATWVRSAEPAEPAARSQEATTMSSVLHEDQKNNPPGNSLQEGDATSSPSKTSDEVRGANTTLTIKDIKKYNKIVIYTIATYNMRKTGDMLQLYLLMRHTLALAQQYKDEIVKDGYSRVHHLMREAKEFYKWPPPPRPQSDRVAKRQRTGGSSEYSKSLASVPENQHNASIDPYGDSDYSSDSEELEPPHDAGPTRKIAGEVASYTLKNYAYEEDAEACGFGNSHAVRPSVSQTV</sequence>
<proteinExistence type="predicted"/>
<keyword evidence="3" id="KW-1185">Reference proteome</keyword>
<feature type="region of interest" description="Disordered" evidence="1">
    <location>
        <begin position="303"/>
        <end position="351"/>
    </location>
</feature>
<feature type="region of interest" description="Disordered" evidence="1">
    <location>
        <begin position="423"/>
        <end position="491"/>
    </location>
</feature>